<dbReference type="CDD" id="cd14066">
    <property type="entry name" value="STKc_IRAK"/>
    <property type="match status" value="1"/>
</dbReference>
<evidence type="ECO:0000256" key="20">
    <source>
        <dbReference type="ARBA" id="ARBA00048679"/>
    </source>
</evidence>
<dbReference type="FunFam" id="3.30.200.20:FF:000423">
    <property type="entry name" value="L-type lectin-domain containing receptor kinase S.1"/>
    <property type="match status" value="1"/>
</dbReference>
<dbReference type="InterPro" id="IPR050528">
    <property type="entry name" value="L-type_Lectin-RKs"/>
</dbReference>
<dbReference type="PROSITE" id="PS00107">
    <property type="entry name" value="PROTEIN_KINASE_ATP"/>
    <property type="match status" value="1"/>
</dbReference>
<dbReference type="SUPFAM" id="SSF49899">
    <property type="entry name" value="Concanavalin A-like lectins/glucanases"/>
    <property type="match status" value="1"/>
</dbReference>
<dbReference type="PANTHER" id="PTHR27007">
    <property type="match status" value="1"/>
</dbReference>
<dbReference type="CDD" id="cd06899">
    <property type="entry name" value="lectin_legume_LecRK_Arcelin_ConA"/>
    <property type="match status" value="1"/>
</dbReference>
<dbReference type="EMBL" id="WHWC01000009">
    <property type="protein sequence ID" value="KAG8376933.1"/>
    <property type="molecule type" value="Genomic_DNA"/>
</dbReference>
<comment type="catalytic activity">
    <reaction evidence="19">
        <text>L-threonyl-[protein] + ATP = O-phospho-L-threonyl-[protein] + ADP + H(+)</text>
        <dbReference type="Rhea" id="RHEA:46608"/>
        <dbReference type="Rhea" id="RHEA-COMP:11060"/>
        <dbReference type="Rhea" id="RHEA-COMP:11605"/>
        <dbReference type="ChEBI" id="CHEBI:15378"/>
        <dbReference type="ChEBI" id="CHEBI:30013"/>
        <dbReference type="ChEBI" id="CHEBI:30616"/>
        <dbReference type="ChEBI" id="CHEBI:61977"/>
        <dbReference type="ChEBI" id="CHEBI:456216"/>
        <dbReference type="EC" id="2.7.11.1"/>
    </reaction>
</comment>
<organism evidence="25 26">
    <name type="scientific">Buddleja alternifolia</name>
    <dbReference type="NCBI Taxonomy" id="168488"/>
    <lineage>
        <taxon>Eukaryota</taxon>
        <taxon>Viridiplantae</taxon>
        <taxon>Streptophyta</taxon>
        <taxon>Embryophyta</taxon>
        <taxon>Tracheophyta</taxon>
        <taxon>Spermatophyta</taxon>
        <taxon>Magnoliopsida</taxon>
        <taxon>eudicotyledons</taxon>
        <taxon>Gunneridae</taxon>
        <taxon>Pentapetalae</taxon>
        <taxon>asterids</taxon>
        <taxon>lamiids</taxon>
        <taxon>Lamiales</taxon>
        <taxon>Scrophulariaceae</taxon>
        <taxon>Buddlejeae</taxon>
        <taxon>Buddleja</taxon>
    </lineage>
</organism>
<evidence type="ECO:0000256" key="4">
    <source>
        <dbReference type="ARBA" id="ARBA00010217"/>
    </source>
</evidence>
<feature type="signal peptide" evidence="23">
    <location>
        <begin position="1"/>
        <end position="20"/>
    </location>
</feature>
<name>A0AAV6X380_9LAMI</name>
<keyword evidence="10 23" id="KW-0732">Signal</keyword>
<evidence type="ECO:0000256" key="22">
    <source>
        <dbReference type="SAM" id="Phobius"/>
    </source>
</evidence>
<dbReference type="EC" id="2.7.11.1" evidence="5"/>
<evidence type="ECO:0000256" key="15">
    <source>
        <dbReference type="ARBA" id="ARBA00022989"/>
    </source>
</evidence>
<comment type="similarity">
    <text evidence="4">In the C-terminal section; belongs to the protein kinase superfamily. Ser/Thr protein kinase family.</text>
</comment>
<dbReference type="InterPro" id="IPR011009">
    <property type="entry name" value="Kinase-like_dom_sf"/>
</dbReference>
<dbReference type="InterPro" id="IPR017441">
    <property type="entry name" value="Protein_kinase_ATP_BS"/>
</dbReference>
<dbReference type="GO" id="GO:0005524">
    <property type="term" value="F:ATP binding"/>
    <property type="evidence" value="ECO:0007669"/>
    <property type="project" value="UniProtKB-UniRule"/>
</dbReference>
<dbReference type="GO" id="GO:0005886">
    <property type="term" value="C:plasma membrane"/>
    <property type="evidence" value="ECO:0007669"/>
    <property type="project" value="UniProtKB-SubCell"/>
</dbReference>
<keyword evidence="13" id="KW-0418">Kinase</keyword>
<keyword evidence="17" id="KW-0675">Receptor</keyword>
<dbReference type="GO" id="GO:0042742">
    <property type="term" value="P:defense response to bacterium"/>
    <property type="evidence" value="ECO:0007669"/>
    <property type="project" value="UniProtKB-ARBA"/>
</dbReference>
<feature type="transmembrane region" description="Helical" evidence="22">
    <location>
        <begin position="285"/>
        <end position="308"/>
    </location>
</feature>
<dbReference type="GO" id="GO:0002229">
    <property type="term" value="P:defense response to oomycetes"/>
    <property type="evidence" value="ECO:0007669"/>
    <property type="project" value="UniProtKB-ARBA"/>
</dbReference>
<evidence type="ECO:0000256" key="10">
    <source>
        <dbReference type="ARBA" id="ARBA00022729"/>
    </source>
</evidence>
<feature type="domain" description="Protein kinase" evidence="24">
    <location>
        <begin position="341"/>
        <end position="626"/>
    </location>
</feature>
<dbReference type="PROSITE" id="PS00108">
    <property type="entry name" value="PROTEIN_KINASE_ST"/>
    <property type="match status" value="1"/>
</dbReference>
<evidence type="ECO:0000256" key="21">
    <source>
        <dbReference type="PROSITE-ProRule" id="PRU10141"/>
    </source>
</evidence>
<comment type="subcellular location">
    <subcellularLocation>
        <location evidence="1">Cell membrane</location>
    </subcellularLocation>
    <subcellularLocation>
        <location evidence="2">Membrane</location>
        <topology evidence="2">Single-pass type I membrane protein</topology>
    </subcellularLocation>
</comment>
<keyword evidence="8" id="KW-0808">Transferase</keyword>
<dbReference type="AlphaFoldDB" id="A0AAV6X380"/>
<dbReference type="Gene3D" id="2.60.120.200">
    <property type="match status" value="1"/>
</dbReference>
<dbReference type="Pfam" id="PF00069">
    <property type="entry name" value="Pkinase"/>
    <property type="match status" value="1"/>
</dbReference>
<dbReference type="PROSITE" id="PS50011">
    <property type="entry name" value="PROTEIN_KINASE_DOM"/>
    <property type="match status" value="1"/>
</dbReference>
<evidence type="ECO:0000256" key="3">
    <source>
        <dbReference type="ARBA" id="ARBA00008536"/>
    </source>
</evidence>
<keyword evidence="18" id="KW-0325">Glycoprotein</keyword>
<dbReference type="GO" id="GO:0004674">
    <property type="term" value="F:protein serine/threonine kinase activity"/>
    <property type="evidence" value="ECO:0007669"/>
    <property type="project" value="UniProtKB-KW"/>
</dbReference>
<keyword evidence="7" id="KW-0723">Serine/threonine-protein kinase</keyword>
<feature type="binding site" evidence="21">
    <location>
        <position position="370"/>
    </location>
    <ligand>
        <name>ATP</name>
        <dbReference type="ChEBI" id="CHEBI:30616"/>
    </ligand>
</feature>
<evidence type="ECO:0000256" key="18">
    <source>
        <dbReference type="ARBA" id="ARBA00023180"/>
    </source>
</evidence>
<keyword evidence="16 22" id="KW-0472">Membrane</keyword>
<evidence type="ECO:0000256" key="1">
    <source>
        <dbReference type="ARBA" id="ARBA00004236"/>
    </source>
</evidence>
<evidence type="ECO:0000256" key="9">
    <source>
        <dbReference type="ARBA" id="ARBA00022692"/>
    </source>
</evidence>
<evidence type="ECO:0000256" key="13">
    <source>
        <dbReference type="ARBA" id="ARBA00022777"/>
    </source>
</evidence>
<dbReference type="InterPro" id="IPR008271">
    <property type="entry name" value="Ser/Thr_kinase_AS"/>
</dbReference>
<keyword evidence="26" id="KW-1185">Reference proteome</keyword>
<evidence type="ECO:0000256" key="7">
    <source>
        <dbReference type="ARBA" id="ARBA00022527"/>
    </source>
</evidence>
<feature type="chain" id="PRO_5043731197" description="non-specific serine/threonine protein kinase" evidence="23">
    <location>
        <begin position="21"/>
        <end position="678"/>
    </location>
</feature>
<evidence type="ECO:0000256" key="6">
    <source>
        <dbReference type="ARBA" id="ARBA00022475"/>
    </source>
</evidence>
<keyword evidence="15 22" id="KW-1133">Transmembrane helix</keyword>
<evidence type="ECO:0000256" key="8">
    <source>
        <dbReference type="ARBA" id="ARBA00022679"/>
    </source>
</evidence>
<evidence type="ECO:0000256" key="12">
    <source>
        <dbReference type="ARBA" id="ARBA00022741"/>
    </source>
</evidence>
<evidence type="ECO:0000256" key="16">
    <source>
        <dbReference type="ARBA" id="ARBA00023136"/>
    </source>
</evidence>
<evidence type="ECO:0000256" key="23">
    <source>
        <dbReference type="SAM" id="SignalP"/>
    </source>
</evidence>
<dbReference type="InterPro" id="IPR013320">
    <property type="entry name" value="ConA-like_dom_sf"/>
</dbReference>
<sequence length="678" mass="75180">MAIFLLLLFSFTTLSIPASSQLDEFTYTGFNDPNTNISLNGVAQIDKNGILQLTNETSRLLGHAFYSSPIHFKNSTNGTVSSFSTSFVFLIHPEYPKLGGHGLAFAIAPNKELNSALPRQYLGLFNSSDGGNFSNHIFAVEFDTVQDLEFGDINDNHVGIDINSLESKKSAAAAYFNDGLVKMDLNLKCSKPIMAWIEYDSITNVVNVTLSPSNSKPKAPVLSLQVDLSPIFEESMYVGFSASTGLLASSHYVLGWSFRLNGEAKSLDLDALPSLPGIKKKHTGLIVSISVMAVVFVLTLILIGVYLIRKVKNAEVIESWELEIVPHRYKYQELKKATRGFKESELLGLGGFGRVYKGTLPNTKTVVAVKRISHESKQGVREFVSEISTIGRLRHRNLVQLLGWCRRGSDLLLVYDYMPNGSLEKFLFDEPKCVLSWGQRFRIIKGVASGLIYLHEGYEQIVIHRDVKASNVLLDGEMNGRLGDFGLAKLYDHGSNPGTTRVVGTLGYLAPELPRTGRATTSSDVFAFGTLLLEVACGRRPVESKAEPEELVLVDYVWNKWKEGRIFDVVDERMKRDFDENEVVMILKLGLMCLSNEQLARPSMRQVVSYLEGEVEIPKVVRAPWACRGEVGFEDYLHSYASSSFEKTSSYSMLGTGDVDRSFPSISTSPLTLLHGAR</sequence>
<evidence type="ECO:0000256" key="5">
    <source>
        <dbReference type="ARBA" id="ARBA00012513"/>
    </source>
</evidence>
<keyword evidence="9 22" id="KW-0812">Transmembrane</keyword>
<dbReference type="FunFam" id="2.60.120.200:FF:000086">
    <property type="entry name" value="L-type lectin-domain containing receptor kinase S.4"/>
    <property type="match status" value="1"/>
</dbReference>
<comment type="similarity">
    <text evidence="3">In the N-terminal section; belongs to the leguminous lectin family.</text>
</comment>
<reference evidence="25" key="1">
    <citation type="submission" date="2019-10" db="EMBL/GenBank/DDBJ databases">
        <authorList>
            <person name="Zhang R."/>
            <person name="Pan Y."/>
            <person name="Wang J."/>
            <person name="Ma R."/>
            <person name="Yu S."/>
        </authorList>
    </citation>
    <scope>NUCLEOTIDE SEQUENCE</scope>
    <source>
        <strain evidence="25">LA-IB0</strain>
        <tissue evidence="25">Leaf</tissue>
    </source>
</reference>
<comment type="catalytic activity">
    <reaction evidence="20">
        <text>L-seryl-[protein] + ATP = O-phospho-L-seryl-[protein] + ADP + H(+)</text>
        <dbReference type="Rhea" id="RHEA:17989"/>
        <dbReference type="Rhea" id="RHEA-COMP:9863"/>
        <dbReference type="Rhea" id="RHEA-COMP:11604"/>
        <dbReference type="ChEBI" id="CHEBI:15378"/>
        <dbReference type="ChEBI" id="CHEBI:29999"/>
        <dbReference type="ChEBI" id="CHEBI:30616"/>
        <dbReference type="ChEBI" id="CHEBI:83421"/>
        <dbReference type="ChEBI" id="CHEBI:456216"/>
        <dbReference type="EC" id="2.7.11.1"/>
    </reaction>
</comment>
<evidence type="ECO:0000256" key="14">
    <source>
        <dbReference type="ARBA" id="ARBA00022840"/>
    </source>
</evidence>
<evidence type="ECO:0000256" key="2">
    <source>
        <dbReference type="ARBA" id="ARBA00004479"/>
    </source>
</evidence>
<evidence type="ECO:0000259" key="24">
    <source>
        <dbReference type="PROSITE" id="PS50011"/>
    </source>
</evidence>
<dbReference type="SMART" id="SM00220">
    <property type="entry name" value="S_TKc"/>
    <property type="match status" value="1"/>
</dbReference>
<evidence type="ECO:0000256" key="19">
    <source>
        <dbReference type="ARBA" id="ARBA00047899"/>
    </source>
</evidence>
<dbReference type="Pfam" id="PF00139">
    <property type="entry name" value="Lectin_legB"/>
    <property type="match status" value="1"/>
</dbReference>
<dbReference type="SUPFAM" id="SSF56112">
    <property type="entry name" value="Protein kinase-like (PK-like)"/>
    <property type="match status" value="1"/>
</dbReference>
<dbReference type="GO" id="GO:0030246">
    <property type="term" value="F:carbohydrate binding"/>
    <property type="evidence" value="ECO:0007669"/>
    <property type="project" value="UniProtKB-KW"/>
</dbReference>
<proteinExistence type="inferred from homology"/>
<keyword evidence="14 21" id="KW-0067">ATP-binding</keyword>
<evidence type="ECO:0000256" key="11">
    <source>
        <dbReference type="ARBA" id="ARBA00022734"/>
    </source>
</evidence>
<dbReference type="InterPro" id="IPR000719">
    <property type="entry name" value="Prot_kinase_dom"/>
</dbReference>
<evidence type="ECO:0000313" key="25">
    <source>
        <dbReference type="EMBL" id="KAG8376933.1"/>
    </source>
</evidence>
<accession>A0AAV6X380</accession>
<comment type="caution">
    <text evidence="25">The sequence shown here is derived from an EMBL/GenBank/DDBJ whole genome shotgun (WGS) entry which is preliminary data.</text>
</comment>
<keyword evidence="6" id="KW-1003">Cell membrane</keyword>
<gene>
    <name evidence="25" type="ORF">BUALT_Bualt09G0115600</name>
</gene>
<evidence type="ECO:0000313" key="26">
    <source>
        <dbReference type="Proteomes" id="UP000826271"/>
    </source>
</evidence>
<dbReference type="Gene3D" id="1.10.510.10">
    <property type="entry name" value="Transferase(Phosphotransferase) domain 1"/>
    <property type="match status" value="1"/>
</dbReference>
<dbReference type="FunFam" id="1.10.510.10:FF:000108">
    <property type="entry name" value="L-type lectin-domain containing receptor kinase S.4"/>
    <property type="match status" value="1"/>
</dbReference>
<dbReference type="InterPro" id="IPR001220">
    <property type="entry name" value="Legume_lectin_dom"/>
</dbReference>
<dbReference type="Gene3D" id="3.30.200.20">
    <property type="entry name" value="Phosphorylase Kinase, domain 1"/>
    <property type="match status" value="1"/>
</dbReference>
<protein>
    <recommendedName>
        <fullName evidence="5">non-specific serine/threonine protein kinase</fullName>
        <ecNumber evidence="5">2.7.11.1</ecNumber>
    </recommendedName>
</protein>
<evidence type="ECO:0000256" key="17">
    <source>
        <dbReference type="ARBA" id="ARBA00023170"/>
    </source>
</evidence>
<keyword evidence="11" id="KW-0430">Lectin</keyword>
<dbReference type="Proteomes" id="UP000826271">
    <property type="component" value="Unassembled WGS sequence"/>
</dbReference>
<keyword evidence="12 21" id="KW-0547">Nucleotide-binding</keyword>